<name>R8BPU2_PHAM7</name>
<dbReference type="EMBL" id="KB933003">
    <property type="protein sequence ID" value="EOO01352.1"/>
    <property type="molecule type" value="Genomic_DNA"/>
</dbReference>
<dbReference type="GeneID" id="19323453"/>
<dbReference type="AlphaFoldDB" id="R8BPU2"/>
<evidence type="ECO:0000313" key="4">
    <source>
        <dbReference type="Proteomes" id="UP000014074"/>
    </source>
</evidence>
<keyword evidence="4" id="KW-1185">Reference proteome</keyword>
<dbReference type="Gene3D" id="3.30.420.10">
    <property type="entry name" value="Ribonuclease H-like superfamily/Ribonuclease H"/>
    <property type="match status" value="1"/>
</dbReference>
<dbReference type="KEGG" id="tmn:UCRPA7_3132"/>
<dbReference type="OrthoDB" id="5953249at2759"/>
<dbReference type="HOGENOM" id="CLU_016815_4_0_1"/>
<dbReference type="InterPro" id="IPR012337">
    <property type="entry name" value="RNaseH-like_sf"/>
</dbReference>
<feature type="compositionally biased region" description="Polar residues" evidence="1">
    <location>
        <begin position="601"/>
        <end position="610"/>
    </location>
</feature>
<dbReference type="RefSeq" id="XP_007913890.1">
    <property type="nucleotide sequence ID" value="XM_007915699.1"/>
</dbReference>
<dbReference type="InterPro" id="IPR040151">
    <property type="entry name" value="Gfd2/YDR514C-like"/>
</dbReference>
<accession>R8BPU2</accession>
<evidence type="ECO:0000313" key="3">
    <source>
        <dbReference type="EMBL" id="EOO01352.1"/>
    </source>
</evidence>
<feature type="region of interest" description="Disordered" evidence="1">
    <location>
        <begin position="61"/>
        <end position="86"/>
    </location>
</feature>
<dbReference type="PANTHER" id="PTHR28083">
    <property type="entry name" value="GOOD FOR FULL DBP5 ACTIVITY PROTEIN 2"/>
    <property type="match status" value="1"/>
</dbReference>
<dbReference type="Proteomes" id="UP000014074">
    <property type="component" value="Unassembled WGS sequence"/>
</dbReference>
<feature type="compositionally biased region" description="Low complexity" evidence="1">
    <location>
        <begin position="65"/>
        <end position="80"/>
    </location>
</feature>
<dbReference type="PANTHER" id="PTHR28083:SF1">
    <property type="entry name" value="GOOD FOR FULL DBP5 ACTIVITY PROTEIN 2"/>
    <property type="match status" value="1"/>
</dbReference>
<proteinExistence type="predicted"/>
<reference evidence="4" key="1">
    <citation type="journal article" date="2013" name="Genome Announc.">
        <title>Draft genome sequence of the ascomycete Phaeoacremonium aleophilum strain UCR-PA7, a causal agent of the esca disease complex in grapevines.</title>
        <authorList>
            <person name="Blanco-Ulate B."/>
            <person name="Rolshausen P."/>
            <person name="Cantu D."/>
        </authorList>
    </citation>
    <scope>NUCLEOTIDE SEQUENCE [LARGE SCALE GENOMIC DNA]</scope>
    <source>
        <strain evidence="4">UCR-PA7</strain>
    </source>
</reference>
<protein>
    <submittedName>
        <fullName evidence="3">Putative qde-2-interacting protein</fullName>
    </submittedName>
</protein>
<feature type="region of interest" description="Disordered" evidence="1">
    <location>
        <begin position="17"/>
        <end position="47"/>
    </location>
</feature>
<organism evidence="3 4">
    <name type="scientific">Phaeoacremonium minimum (strain UCR-PA7)</name>
    <name type="common">Esca disease fungus</name>
    <name type="synonym">Togninia minima</name>
    <dbReference type="NCBI Taxonomy" id="1286976"/>
    <lineage>
        <taxon>Eukaryota</taxon>
        <taxon>Fungi</taxon>
        <taxon>Dikarya</taxon>
        <taxon>Ascomycota</taxon>
        <taxon>Pezizomycotina</taxon>
        <taxon>Sordariomycetes</taxon>
        <taxon>Sordariomycetidae</taxon>
        <taxon>Togniniales</taxon>
        <taxon>Togniniaceae</taxon>
        <taxon>Phaeoacremonium</taxon>
    </lineage>
</organism>
<evidence type="ECO:0000256" key="1">
    <source>
        <dbReference type="SAM" id="MobiDB-lite"/>
    </source>
</evidence>
<evidence type="ECO:0000259" key="2">
    <source>
        <dbReference type="Pfam" id="PF21762"/>
    </source>
</evidence>
<dbReference type="Pfam" id="PF21762">
    <property type="entry name" value="DEDDh_C"/>
    <property type="match status" value="1"/>
</dbReference>
<dbReference type="InterPro" id="IPR048519">
    <property type="entry name" value="Gfd2/YDR514C-like_C"/>
</dbReference>
<dbReference type="GO" id="GO:0003676">
    <property type="term" value="F:nucleic acid binding"/>
    <property type="evidence" value="ECO:0007669"/>
    <property type="project" value="InterPro"/>
</dbReference>
<dbReference type="InterPro" id="IPR036397">
    <property type="entry name" value="RNaseH_sf"/>
</dbReference>
<gene>
    <name evidence="3" type="ORF">UCRPA7_3132</name>
</gene>
<dbReference type="SUPFAM" id="SSF53098">
    <property type="entry name" value="Ribonuclease H-like"/>
    <property type="match status" value="1"/>
</dbReference>
<sequence length="622" mass="70778">MSGSDLQYLEELVAEMDLMEQPADLSDNASDDTSSMAIQTDQPSALPQIRIHQQGQDPEIEYNTSHRGQQNHSHSSGSGRTQANSSHPYLTFHNLSEVPPNALQILKDIEADFPDLGYRKGDRVERDPTSFFCPLRFVSRYVDLYVGKANTPIVRPYFKQEAFLSAQKWDFFYLYNAADQSGKPFLLLLTSQFRHFLQTINDEQGINLAIPAGDQSAKFNISFAQLQGEYSPRPRYLGQATDPYAFGALIQNMPSPHPEDNANKLAGLDHKLFQDIWKAMKASIEEQPRKSSKPSHKQVMRAAMHKGWGHTTKRVQRYLGLRKKRSDTEDFTVSTGQKTQMTELNLDALAPFWPEDFVVFICVDCETYEKNQNIVTEVGFGILDTKDLAGLPPGEDGKNWFQKIQGRHLRIKERTYMVNTEYVKGCPDYFNFGESEFVSLSQVRRVIEEILSQTTFPYRDRRPVILVGHDVQHDIVHLSKVGIDVDKMWNILEIVDNQGLQQFMRKMMNGQKLERILAEFELPYSHLHNAGNDAVYTLQSLVVLAIRQRQASLQRILVKEPDSADPSLLDEGWSSGGEGCDGGAPPSRNQLSQEEIIRLLQNRQRPQGLTDQDEDEHDNVLI</sequence>
<feature type="domain" description="Gfd2/YDR514C-like C-terminal" evidence="2">
    <location>
        <begin position="359"/>
        <end position="542"/>
    </location>
</feature>
<dbReference type="GO" id="GO:0005634">
    <property type="term" value="C:nucleus"/>
    <property type="evidence" value="ECO:0007669"/>
    <property type="project" value="TreeGrafter"/>
</dbReference>
<feature type="compositionally biased region" description="Polar residues" evidence="1">
    <location>
        <begin position="27"/>
        <end position="47"/>
    </location>
</feature>
<feature type="compositionally biased region" description="Acidic residues" evidence="1">
    <location>
        <begin position="611"/>
        <end position="622"/>
    </location>
</feature>
<dbReference type="eggNOG" id="ENOG502SANN">
    <property type="taxonomic scope" value="Eukaryota"/>
</dbReference>
<feature type="region of interest" description="Disordered" evidence="1">
    <location>
        <begin position="563"/>
        <end position="622"/>
    </location>
</feature>